<evidence type="ECO:0000313" key="1">
    <source>
        <dbReference type="EMBL" id="MBP2244662.1"/>
    </source>
</evidence>
<dbReference type="EC" id="3.4.13.19" evidence="1"/>
<gene>
    <name evidence="1" type="ORF">J2Z28_001275</name>
</gene>
<keyword evidence="1" id="KW-0378">Hydrolase</keyword>
<dbReference type="EMBL" id="JAGIKV010000004">
    <property type="protein sequence ID" value="MBP2244662.1"/>
    <property type="molecule type" value="Genomic_DNA"/>
</dbReference>
<reference evidence="1 2" key="1">
    <citation type="submission" date="2021-03" db="EMBL/GenBank/DDBJ databases">
        <title>Genomic Encyclopedia of Type Strains, Phase IV (KMG-IV): sequencing the most valuable type-strain genomes for metagenomic binning, comparative biology and taxonomic classification.</title>
        <authorList>
            <person name="Goeker M."/>
        </authorList>
    </citation>
    <scope>NUCLEOTIDE SEQUENCE [LARGE SCALE GENOMIC DNA]</scope>
    <source>
        <strain evidence="1 2">DSM 21292</strain>
    </source>
</reference>
<dbReference type="PANTHER" id="PTHR10443:SF12">
    <property type="entry name" value="DIPEPTIDASE"/>
    <property type="match status" value="1"/>
</dbReference>
<protein>
    <submittedName>
        <fullName evidence="1">Membrane dipeptidase</fullName>
        <ecNumber evidence="1">3.4.13.19</ecNumber>
    </submittedName>
</protein>
<accession>A0ABS4RP54</accession>
<dbReference type="Gene3D" id="3.20.20.140">
    <property type="entry name" value="Metal-dependent hydrolases"/>
    <property type="match status" value="1"/>
</dbReference>
<dbReference type="PANTHER" id="PTHR10443">
    <property type="entry name" value="MICROSOMAL DIPEPTIDASE"/>
    <property type="match status" value="1"/>
</dbReference>
<dbReference type="PROSITE" id="PS51365">
    <property type="entry name" value="RENAL_DIPEPTIDASE_2"/>
    <property type="match status" value="1"/>
</dbReference>
<name>A0ABS4RP54_PAEXY</name>
<keyword evidence="1" id="KW-0224">Dipeptidase</keyword>
<comment type="caution">
    <text evidence="1">The sequence shown here is derived from an EMBL/GenBank/DDBJ whole genome shotgun (WGS) entry which is preliminary data.</text>
</comment>
<dbReference type="GO" id="GO:0016805">
    <property type="term" value="F:dipeptidase activity"/>
    <property type="evidence" value="ECO:0007669"/>
    <property type="project" value="UniProtKB-KW"/>
</dbReference>
<dbReference type="InterPro" id="IPR008257">
    <property type="entry name" value="Pept_M19"/>
</dbReference>
<dbReference type="SUPFAM" id="SSF51556">
    <property type="entry name" value="Metallo-dependent hydrolases"/>
    <property type="match status" value="1"/>
</dbReference>
<sequence length="333" mass="37953">MSMSDWRVADFHCDALSKILMQPALSFEDAPELDVNLQRLKEGNVGLQAFAIYLPEVLGRGKFEHVMGQLEIYRRRVERSQERPGGTQTLLWREQVAQVGQTEGPWGLITLEGVDGLEGNLFYLELCYQMGVRIIGLTWNYANWAADGVMEKRGAGLTEKGKELVCQCNEIGMLLDVSHLTEKGFWELADLSKRPFIASHSNSYSVCPHVRNLKDDQIQAIIARGGRIGLTFVPWFVKQEGEVRIEDLLLHIEQICSLGGQHHLMMGSDFDGISTYIQRLEHSGHYPRLTEILLKHYDEHLVRGWLWGNAMSYLREHLPESNPKMQMKGNSMK</sequence>
<dbReference type="Pfam" id="PF01244">
    <property type="entry name" value="Peptidase_M19"/>
    <property type="match status" value="1"/>
</dbReference>
<dbReference type="InterPro" id="IPR032466">
    <property type="entry name" value="Metal_Hydrolase"/>
</dbReference>
<dbReference type="RefSeq" id="WP_415841503.1">
    <property type="nucleotide sequence ID" value="NZ_CBCSLC010000029.1"/>
</dbReference>
<keyword evidence="1" id="KW-0645">Protease</keyword>
<evidence type="ECO:0000313" key="2">
    <source>
        <dbReference type="Proteomes" id="UP000810207"/>
    </source>
</evidence>
<dbReference type="CDD" id="cd01301">
    <property type="entry name" value="rDP_like"/>
    <property type="match status" value="1"/>
</dbReference>
<organism evidence="1 2">
    <name type="scientific">Paenibacillus xylanexedens</name>
    <dbReference type="NCBI Taxonomy" id="528191"/>
    <lineage>
        <taxon>Bacteria</taxon>
        <taxon>Bacillati</taxon>
        <taxon>Bacillota</taxon>
        <taxon>Bacilli</taxon>
        <taxon>Bacillales</taxon>
        <taxon>Paenibacillaceae</taxon>
        <taxon>Paenibacillus</taxon>
    </lineage>
</organism>
<keyword evidence="2" id="KW-1185">Reference proteome</keyword>
<dbReference type="Proteomes" id="UP000810207">
    <property type="component" value="Unassembled WGS sequence"/>
</dbReference>
<proteinExistence type="predicted"/>